<evidence type="ECO:0000256" key="2">
    <source>
        <dbReference type="ARBA" id="ARBA00022575"/>
    </source>
</evidence>
<evidence type="ECO:0000256" key="6">
    <source>
        <dbReference type="RuleBase" id="RU003718"/>
    </source>
</evidence>
<proteinExistence type="inferred from homology"/>
<sequence>MADTAAHTSEPSSSIHVVLLPYPSQGHINPILQFGKRLAAAHRGRVRCTLAATRFLLSNSQPSACTGGDAIRIAAISDGCDRGGRAEAAGAVEYLSRLESAGSETVDQLLRSAEAEQAGRPVDVLVYDAFLPWAQRVARRRGVPCAVFFTQPCAVDVVYAHARAGRVRPPLVGDEPVELPGLSVALRPVDMPSFLADPSGYPSYLDLLLNQFDGLHTADHVLVNSFYELQPQESDYMASAWRAKTVGPTVPSAYLDNTLPEDTSYGFHLYTPETAATRAWLDSMPPRSVVYAAFGSVAEPTAAQMAEVAEGLYSSGKPFLWVVRASETSKIPDKFADKANERGLVATWSAQLEVLAHPAVGCFVTHCGWNSTTEGLSAGVPMVAMPQWSDQPVNAKYIEDVWRVGVRVRPDKDGVVRKEEVERCVREVMDGERSMEYQQNAADWKEKARKAMSAGGSSDNNIKEFLGKLGLKV</sequence>
<dbReference type="InterPro" id="IPR002213">
    <property type="entry name" value="UDP_glucos_trans"/>
</dbReference>
<comment type="similarity">
    <text evidence="1 6">Belongs to the UDP-glycosyltransferase family.</text>
</comment>
<evidence type="ECO:0000256" key="4">
    <source>
        <dbReference type="ARBA" id="ARBA00022679"/>
    </source>
</evidence>
<keyword evidence="3 6" id="KW-0328">Glycosyltransferase</keyword>
<accession>A0A921RR68</accession>
<dbReference type="CDD" id="cd03784">
    <property type="entry name" value="GT1_Gtf-like"/>
    <property type="match status" value="1"/>
</dbReference>
<dbReference type="AlphaFoldDB" id="A0A921RR68"/>
<name>A0A921RR68_SORBI</name>
<comment type="function">
    <text evidence="5">Involved in the detoxification of the Fusarium mycotoxin deoxynivalenol by the transfer of glucose from UDP-D-glucose to the hydroxyl group at C-3, forming deoxynivalenol-3-O-beta-D-glucoside.</text>
</comment>
<dbReference type="GO" id="GO:0098754">
    <property type="term" value="P:detoxification"/>
    <property type="evidence" value="ECO:0007669"/>
    <property type="project" value="UniProtKB-ARBA"/>
</dbReference>
<reference evidence="8" key="1">
    <citation type="journal article" date="2019" name="BMC Genomics">
        <title>A new reference genome for Sorghum bicolor reveals high levels of sequence similarity between sweet and grain genotypes: implications for the genetics of sugar metabolism.</title>
        <authorList>
            <person name="Cooper E.A."/>
            <person name="Brenton Z.W."/>
            <person name="Flinn B.S."/>
            <person name="Jenkins J."/>
            <person name="Shu S."/>
            <person name="Flowers D."/>
            <person name="Luo F."/>
            <person name="Wang Y."/>
            <person name="Xia P."/>
            <person name="Barry K."/>
            <person name="Daum C."/>
            <person name="Lipzen A."/>
            <person name="Yoshinaga Y."/>
            <person name="Schmutz J."/>
            <person name="Saski C."/>
            <person name="Vermerris W."/>
            <person name="Kresovich S."/>
        </authorList>
    </citation>
    <scope>NUCLEOTIDE SEQUENCE</scope>
</reference>
<organism evidence="8 9">
    <name type="scientific">Sorghum bicolor</name>
    <name type="common">Sorghum</name>
    <name type="synonym">Sorghum vulgare</name>
    <dbReference type="NCBI Taxonomy" id="4558"/>
    <lineage>
        <taxon>Eukaryota</taxon>
        <taxon>Viridiplantae</taxon>
        <taxon>Streptophyta</taxon>
        <taxon>Embryophyta</taxon>
        <taxon>Tracheophyta</taxon>
        <taxon>Spermatophyta</taxon>
        <taxon>Magnoliopsida</taxon>
        <taxon>Liliopsida</taxon>
        <taxon>Poales</taxon>
        <taxon>Poaceae</taxon>
        <taxon>PACMAD clade</taxon>
        <taxon>Panicoideae</taxon>
        <taxon>Andropogonodae</taxon>
        <taxon>Andropogoneae</taxon>
        <taxon>Sorghinae</taxon>
        <taxon>Sorghum</taxon>
    </lineage>
</organism>
<dbReference type="Pfam" id="PF00201">
    <property type="entry name" value="UDPGT"/>
    <property type="match status" value="1"/>
</dbReference>
<evidence type="ECO:0000256" key="1">
    <source>
        <dbReference type="ARBA" id="ARBA00009995"/>
    </source>
</evidence>
<evidence type="ECO:0000313" key="9">
    <source>
        <dbReference type="Proteomes" id="UP000807115"/>
    </source>
</evidence>
<dbReference type="GO" id="GO:0008194">
    <property type="term" value="F:UDP-glycosyltransferase activity"/>
    <property type="evidence" value="ECO:0007669"/>
    <property type="project" value="InterPro"/>
</dbReference>
<dbReference type="EC" id="2.4.1.-" evidence="7"/>
<comment type="caution">
    <text evidence="8">The sequence shown here is derived from an EMBL/GenBank/DDBJ whole genome shotgun (WGS) entry which is preliminary data.</text>
</comment>
<keyword evidence="2" id="KW-0216">Detoxification</keyword>
<dbReference type="InterPro" id="IPR035595">
    <property type="entry name" value="UDP_glycos_trans_CS"/>
</dbReference>
<reference evidence="8" key="2">
    <citation type="submission" date="2020-10" db="EMBL/GenBank/DDBJ databases">
        <authorList>
            <person name="Cooper E.A."/>
            <person name="Brenton Z.W."/>
            <person name="Flinn B.S."/>
            <person name="Jenkins J."/>
            <person name="Shu S."/>
            <person name="Flowers D."/>
            <person name="Luo F."/>
            <person name="Wang Y."/>
            <person name="Xia P."/>
            <person name="Barry K."/>
            <person name="Daum C."/>
            <person name="Lipzen A."/>
            <person name="Yoshinaga Y."/>
            <person name="Schmutz J."/>
            <person name="Saski C."/>
            <person name="Vermerris W."/>
            <person name="Kresovich S."/>
        </authorList>
    </citation>
    <scope>NUCLEOTIDE SEQUENCE</scope>
</reference>
<evidence type="ECO:0000256" key="5">
    <source>
        <dbReference type="ARBA" id="ARBA00058521"/>
    </source>
</evidence>
<dbReference type="SUPFAM" id="SSF53756">
    <property type="entry name" value="UDP-Glycosyltransferase/glycogen phosphorylase"/>
    <property type="match status" value="1"/>
</dbReference>
<evidence type="ECO:0000256" key="3">
    <source>
        <dbReference type="ARBA" id="ARBA00022676"/>
    </source>
</evidence>
<dbReference type="FunFam" id="3.40.50.2000:FF:000057">
    <property type="entry name" value="Glycosyltransferase"/>
    <property type="match status" value="1"/>
</dbReference>
<evidence type="ECO:0000313" key="8">
    <source>
        <dbReference type="EMBL" id="KAG0544489.1"/>
    </source>
</evidence>
<gene>
    <name evidence="8" type="ORF">BDA96_02G279300</name>
</gene>
<evidence type="ECO:0000256" key="7">
    <source>
        <dbReference type="RuleBase" id="RU362057"/>
    </source>
</evidence>
<dbReference type="FunFam" id="3.40.50.2000:FF:000019">
    <property type="entry name" value="Glycosyltransferase"/>
    <property type="match status" value="1"/>
</dbReference>
<dbReference type="Proteomes" id="UP000807115">
    <property type="component" value="Chromosome 2"/>
</dbReference>
<dbReference type="PANTHER" id="PTHR11926:SF1553">
    <property type="entry name" value="GLYCOSYLTRANSFERASE"/>
    <property type="match status" value="1"/>
</dbReference>
<dbReference type="PANTHER" id="PTHR11926">
    <property type="entry name" value="GLUCOSYL/GLUCURONOSYL TRANSFERASES"/>
    <property type="match status" value="1"/>
</dbReference>
<dbReference type="Gene3D" id="3.40.50.2000">
    <property type="entry name" value="Glycogen Phosphorylase B"/>
    <property type="match status" value="2"/>
</dbReference>
<keyword evidence="4 6" id="KW-0808">Transferase</keyword>
<dbReference type="EMBL" id="CM027681">
    <property type="protein sequence ID" value="KAG0544489.1"/>
    <property type="molecule type" value="Genomic_DNA"/>
</dbReference>
<dbReference type="PROSITE" id="PS00375">
    <property type="entry name" value="UDPGT"/>
    <property type="match status" value="1"/>
</dbReference>
<protein>
    <recommendedName>
        <fullName evidence="7">Glycosyltransferase</fullName>
        <ecNumber evidence="7">2.4.1.-</ecNumber>
    </recommendedName>
</protein>